<evidence type="ECO:0000313" key="10">
    <source>
        <dbReference type="Proteomes" id="UP000515703"/>
    </source>
</evidence>
<protein>
    <submittedName>
        <fullName evidence="9">Sugar ABC transporter permease</fullName>
    </submittedName>
</protein>
<feature type="transmembrane region" description="Helical" evidence="7">
    <location>
        <begin position="14"/>
        <end position="36"/>
    </location>
</feature>
<comment type="subcellular location">
    <subcellularLocation>
        <location evidence="1 7">Cell membrane</location>
        <topology evidence="1 7">Multi-pass membrane protein</topology>
    </subcellularLocation>
</comment>
<dbReference type="PANTHER" id="PTHR43744:SF9">
    <property type="entry name" value="POLYGALACTURONAN_RHAMNOGALACTURONAN TRANSPORT SYSTEM PERMEASE PROTEIN YTCP"/>
    <property type="match status" value="1"/>
</dbReference>
<evidence type="ECO:0000256" key="1">
    <source>
        <dbReference type="ARBA" id="ARBA00004651"/>
    </source>
</evidence>
<dbReference type="KEGG" id="acht:bsdcttw_02580"/>
<dbReference type="InterPro" id="IPR000515">
    <property type="entry name" value="MetI-like"/>
</dbReference>
<keyword evidence="6 7" id="KW-0472">Membrane</keyword>
<dbReference type="Pfam" id="PF00528">
    <property type="entry name" value="BPD_transp_1"/>
    <property type="match status" value="1"/>
</dbReference>
<feature type="transmembrane region" description="Helical" evidence="7">
    <location>
        <begin position="268"/>
        <end position="288"/>
    </location>
</feature>
<reference evidence="9 10" key="2">
    <citation type="submission" date="2020-08" db="EMBL/GenBank/DDBJ databases">
        <authorList>
            <person name="Ueki A."/>
            <person name="Tonouchi A."/>
        </authorList>
    </citation>
    <scope>NUCLEOTIDE SEQUENCE [LARGE SCALE GENOMIC DNA]</scope>
    <source>
        <strain evidence="9 10">CTTW</strain>
    </source>
</reference>
<dbReference type="InterPro" id="IPR035906">
    <property type="entry name" value="MetI-like_sf"/>
</dbReference>
<comment type="similarity">
    <text evidence="7">Belongs to the binding-protein-dependent transport system permease family.</text>
</comment>
<feature type="transmembrane region" description="Helical" evidence="7">
    <location>
        <begin position="116"/>
        <end position="134"/>
    </location>
</feature>
<dbReference type="EMBL" id="AP023368">
    <property type="protein sequence ID" value="BCJ97217.1"/>
    <property type="molecule type" value="Genomic_DNA"/>
</dbReference>
<dbReference type="SUPFAM" id="SSF161098">
    <property type="entry name" value="MetI-like"/>
    <property type="match status" value="1"/>
</dbReference>
<evidence type="ECO:0000256" key="5">
    <source>
        <dbReference type="ARBA" id="ARBA00022989"/>
    </source>
</evidence>
<keyword evidence="3" id="KW-1003">Cell membrane</keyword>
<evidence type="ECO:0000256" key="3">
    <source>
        <dbReference type="ARBA" id="ARBA00022475"/>
    </source>
</evidence>
<feature type="domain" description="ABC transmembrane type-1" evidence="8">
    <location>
        <begin position="79"/>
        <end position="284"/>
    </location>
</feature>
<reference evidence="9 10" key="1">
    <citation type="submission" date="2020-08" db="EMBL/GenBank/DDBJ databases">
        <title>Draft genome sequencing of an Anaerocolumna strain isolated from anoxic soil subjected to BSD treatment.</title>
        <authorList>
            <person name="Uek A."/>
            <person name="Tonouchi A."/>
        </authorList>
    </citation>
    <scope>NUCLEOTIDE SEQUENCE [LARGE SCALE GENOMIC DNA]</scope>
    <source>
        <strain evidence="9 10">CTTW</strain>
    </source>
</reference>
<dbReference type="Gene3D" id="1.10.3720.10">
    <property type="entry name" value="MetI-like"/>
    <property type="match status" value="1"/>
</dbReference>
<dbReference type="CDD" id="cd06261">
    <property type="entry name" value="TM_PBP2"/>
    <property type="match status" value="1"/>
</dbReference>
<dbReference type="PANTHER" id="PTHR43744">
    <property type="entry name" value="ABC TRANSPORTER PERMEASE PROTEIN MG189-RELATED-RELATED"/>
    <property type="match status" value="1"/>
</dbReference>
<sequence>MVKARSTKRCKEDVIFDVVTFLVMTVILIIVAYPLYWVVISSISKPSAVSSGEVLWKPIGFTLKGYGEVFKNSAVMRGFLNSIFYTVCGVTVNLAVTLPTAYALSRSVFSGKKPITLFYMVTMFFGGGLIPTYLVVKNLHMLNSMWALILPGCLSVYNMIVARTFFKSNISEELYEAAEIDGCSQGKFFFKIALPLSKAIIAILVLYYGVGHWNSYFSALVYISDKDHYPLQLVLRNILITNETALSQTATTKAAREALREKQQLIDVMKYSLIIISSIPVLVLYPFIQKHFVKGVMIGSVKG</sequence>
<dbReference type="GO" id="GO:0005886">
    <property type="term" value="C:plasma membrane"/>
    <property type="evidence" value="ECO:0007669"/>
    <property type="project" value="UniProtKB-SubCell"/>
</dbReference>
<evidence type="ECO:0000259" key="8">
    <source>
        <dbReference type="PROSITE" id="PS50928"/>
    </source>
</evidence>
<evidence type="ECO:0000256" key="6">
    <source>
        <dbReference type="ARBA" id="ARBA00023136"/>
    </source>
</evidence>
<organism evidence="9 10">
    <name type="scientific">Anaerocolumna chitinilytica</name>
    <dbReference type="NCBI Taxonomy" id="1727145"/>
    <lineage>
        <taxon>Bacteria</taxon>
        <taxon>Bacillati</taxon>
        <taxon>Bacillota</taxon>
        <taxon>Clostridia</taxon>
        <taxon>Lachnospirales</taxon>
        <taxon>Lachnospiraceae</taxon>
        <taxon>Anaerocolumna</taxon>
    </lineage>
</organism>
<dbReference type="RefSeq" id="WP_185257669.1">
    <property type="nucleotide sequence ID" value="NZ_AP023368.1"/>
</dbReference>
<keyword evidence="2 7" id="KW-0813">Transport</keyword>
<evidence type="ECO:0000256" key="4">
    <source>
        <dbReference type="ARBA" id="ARBA00022692"/>
    </source>
</evidence>
<gene>
    <name evidence="9" type="ORF">bsdcttw_02580</name>
</gene>
<accession>A0A7I8DHR1</accession>
<evidence type="ECO:0000313" key="9">
    <source>
        <dbReference type="EMBL" id="BCJ97217.1"/>
    </source>
</evidence>
<dbReference type="GO" id="GO:0055085">
    <property type="term" value="P:transmembrane transport"/>
    <property type="evidence" value="ECO:0007669"/>
    <property type="project" value="InterPro"/>
</dbReference>
<keyword evidence="5 7" id="KW-1133">Transmembrane helix</keyword>
<dbReference type="Proteomes" id="UP000515703">
    <property type="component" value="Chromosome"/>
</dbReference>
<feature type="transmembrane region" description="Helical" evidence="7">
    <location>
        <begin position="83"/>
        <end position="104"/>
    </location>
</feature>
<keyword evidence="10" id="KW-1185">Reference proteome</keyword>
<keyword evidence="4 7" id="KW-0812">Transmembrane</keyword>
<name>A0A7I8DHR1_9FIRM</name>
<feature type="transmembrane region" description="Helical" evidence="7">
    <location>
        <begin position="188"/>
        <end position="210"/>
    </location>
</feature>
<dbReference type="PROSITE" id="PS50928">
    <property type="entry name" value="ABC_TM1"/>
    <property type="match status" value="1"/>
</dbReference>
<dbReference type="AlphaFoldDB" id="A0A7I8DHR1"/>
<feature type="transmembrane region" description="Helical" evidence="7">
    <location>
        <begin position="146"/>
        <end position="166"/>
    </location>
</feature>
<evidence type="ECO:0000256" key="2">
    <source>
        <dbReference type="ARBA" id="ARBA00022448"/>
    </source>
</evidence>
<evidence type="ECO:0000256" key="7">
    <source>
        <dbReference type="RuleBase" id="RU363032"/>
    </source>
</evidence>
<proteinExistence type="inferred from homology"/>